<protein>
    <submittedName>
        <fullName evidence="12">Mannosyltransferase putative-domain-containing protein</fullName>
    </submittedName>
</protein>
<comment type="similarity">
    <text evidence="3">Belongs to the MNN1/MNT family.</text>
</comment>
<evidence type="ECO:0000256" key="10">
    <source>
        <dbReference type="SAM" id="MobiDB-lite"/>
    </source>
</evidence>
<sequence>MRLALRWLAFLLPAIVLFSYLYRSNGRGLAGESVGIRPLSSPQYENPQHEPQSQSQSEDGATGSEPDTSQSQDPIAAFWQKWVKIMSDARPISKSRLRIVGNAATSPPTNPNKARKPYRNLLRADDSDIERLRQSHAQFVSQLESLKTNGDSELFHGRGIVMVGGGEYFGPAVIGIHMLRRTGCGLPVEVFVPNEDEYEAEICEGYLAKLNAKCVVLARFQAPTTNGDSEALEIKHYQLKAASLLLSSFSEVLLLDSDSIPLVDPSTDIFDAEPYLSHRLITWPDFWGATESPQFWHIAGQSHFPDNLPPASSESGQLVVDKGTHLASLLLATYYNMFGPDYYYPLLSQGALGQGDKETFMAAAVALDEKYYRVKTLPKAIGRYDGEQQKGTAIVQYLPLDDMIQSQASPGGTIRPAFLHSNTPKMNAGHLVDEGDLIAVDGKSRLRLLGPKADLEKLFGFDVEDTVWDLLVQTGCELADSIREWKEREKLCDRLTEHHQLVFDEAL</sequence>
<comment type="pathway">
    <text evidence="2">Protein modification; protein glycosylation.</text>
</comment>
<evidence type="ECO:0000256" key="6">
    <source>
        <dbReference type="ARBA" id="ARBA00022968"/>
    </source>
</evidence>
<dbReference type="InterPro" id="IPR022751">
    <property type="entry name" value="Alpha_mannosyltransferase"/>
</dbReference>
<keyword evidence="6" id="KW-0735">Signal-anchor</keyword>
<evidence type="ECO:0000256" key="4">
    <source>
        <dbReference type="ARBA" id="ARBA00022679"/>
    </source>
</evidence>
<keyword evidence="13" id="KW-1185">Reference proteome</keyword>
<evidence type="ECO:0000256" key="5">
    <source>
        <dbReference type="ARBA" id="ARBA00022692"/>
    </source>
</evidence>
<dbReference type="Pfam" id="PF11051">
    <property type="entry name" value="Mannosyl_trans3"/>
    <property type="match status" value="2"/>
</dbReference>
<keyword evidence="8" id="KW-0333">Golgi apparatus</keyword>
<keyword evidence="7" id="KW-1133">Transmembrane helix</keyword>
<dbReference type="AlphaFoldDB" id="A0A9P9FME2"/>
<evidence type="ECO:0000256" key="2">
    <source>
        <dbReference type="ARBA" id="ARBA00004922"/>
    </source>
</evidence>
<comment type="caution">
    <text evidence="12">The sequence shown here is derived from an EMBL/GenBank/DDBJ whole genome shotgun (WGS) entry which is preliminary data.</text>
</comment>
<gene>
    <name evidence="12" type="ORF">EDB81DRAFT_779985</name>
</gene>
<dbReference type="PANTHER" id="PTHR31646:SF1">
    <property type="entry name" value="ALPHA-1,2-MANNOSYLTRANSFERASE MNN2"/>
    <property type="match status" value="1"/>
</dbReference>
<keyword evidence="9" id="KW-0472">Membrane</keyword>
<keyword evidence="12" id="KW-0328">Glycosyltransferase</keyword>
<dbReference type="InterPro" id="IPR029044">
    <property type="entry name" value="Nucleotide-diphossugar_trans"/>
</dbReference>
<proteinExistence type="inferred from homology"/>
<evidence type="ECO:0000313" key="13">
    <source>
        <dbReference type="Proteomes" id="UP000738349"/>
    </source>
</evidence>
<evidence type="ECO:0000256" key="3">
    <source>
        <dbReference type="ARBA" id="ARBA00009105"/>
    </source>
</evidence>
<dbReference type="PANTHER" id="PTHR31646">
    <property type="entry name" value="ALPHA-1,2-MANNOSYLTRANSFERASE MNN2"/>
    <property type="match status" value="1"/>
</dbReference>
<dbReference type="GO" id="GO:0000139">
    <property type="term" value="C:Golgi membrane"/>
    <property type="evidence" value="ECO:0007669"/>
    <property type="project" value="UniProtKB-SubCell"/>
</dbReference>
<feature type="region of interest" description="Disordered" evidence="10">
    <location>
        <begin position="38"/>
        <end position="71"/>
    </location>
</feature>
<evidence type="ECO:0000256" key="11">
    <source>
        <dbReference type="SAM" id="SignalP"/>
    </source>
</evidence>
<dbReference type="SUPFAM" id="SSF53448">
    <property type="entry name" value="Nucleotide-diphospho-sugar transferases"/>
    <property type="match status" value="1"/>
</dbReference>
<comment type="subcellular location">
    <subcellularLocation>
        <location evidence="1">Golgi apparatus membrane</location>
        <topology evidence="1">Single-pass type II membrane protein</topology>
    </subcellularLocation>
</comment>
<dbReference type="EMBL" id="JAGMUV010000003">
    <property type="protein sequence ID" value="KAH7165656.1"/>
    <property type="molecule type" value="Genomic_DNA"/>
</dbReference>
<evidence type="ECO:0000256" key="8">
    <source>
        <dbReference type="ARBA" id="ARBA00023034"/>
    </source>
</evidence>
<keyword evidence="4" id="KW-0808">Transferase</keyword>
<feature type="signal peptide" evidence="11">
    <location>
        <begin position="1"/>
        <end position="26"/>
    </location>
</feature>
<name>A0A9P9FME2_9HYPO</name>
<keyword evidence="11" id="KW-0732">Signal</keyword>
<evidence type="ECO:0000256" key="7">
    <source>
        <dbReference type="ARBA" id="ARBA00022989"/>
    </source>
</evidence>
<evidence type="ECO:0000313" key="12">
    <source>
        <dbReference type="EMBL" id="KAH7165656.1"/>
    </source>
</evidence>
<reference evidence="12" key="1">
    <citation type="journal article" date="2021" name="Nat. Commun.">
        <title>Genetic determinants of endophytism in the Arabidopsis root mycobiome.</title>
        <authorList>
            <person name="Mesny F."/>
            <person name="Miyauchi S."/>
            <person name="Thiergart T."/>
            <person name="Pickel B."/>
            <person name="Atanasova L."/>
            <person name="Karlsson M."/>
            <person name="Huettel B."/>
            <person name="Barry K.W."/>
            <person name="Haridas S."/>
            <person name="Chen C."/>
            <person name="Bauer D."/>
            <person name="Andreopoulos W."/>
            <person name="Pangilinan J."/>
            <person name="LaButti K."/>
            <person name="Riley R."/>
            <person name="Lipzen A."/>
            <person name="Clum A."/>
            <person name="Drula E."/>
            <person name="Henrissat B."/>
            <person name="Kohler A."/>
            <person name="Grigoriev I.V."/>
            <person name="Martin F.M."/>
            <person name="Hacquard S."/>
        </authorList>
    </citation>
    <scope>NUCLEOTIDE SEQUENCE</scope>
    <source>
        <strain evidence="12">MPI-CAGE-AT-0147</strain>
    </source>
</reference>
<organism evidence="12 13">
    <name type="scientific">Dactylonectria macrodidyma</name>
    <dbReference type="NCBI Taxonomy" id="307937"/>
    <lineage>
        <taxon>Eukaryota</taxon>
        <taxon>Fungi</taxon>
        <taxon>Dikarya</taxon>
        <taxon>Ascomycota</taxon>
        <taxon>Pezizomycotina</taxon>
        <taxon>Sordariomycetes</taxon>
        <taxon>Hypocreomycetidae</taxon>
        <taxon>Hypocreales</taxon>
        <taxon>Nectriaceae</taxon>
        <taxon>Dactylonectria</taxon>
    </lineage>
</organism>
<feature type="chain" id="PRO_5040311331" evidence="11">
    <location>
        <begin position="27"/>
        <end position="507"/>
    </location>
</feature>
<feature type="compositionally biased region" description="Polar residues" evidence="10">
    <location>
        <begin position="40"/>
        <end position="51"/>
    </location>
</feature>
<dbReference type="OrthoDB" id="4484309at2759"/>
<evidence type="ECO:0000256" key="9">
    <source>
        <dbReference type="ARBA" id="ARBA00023136"/>
    </source>
</evidence>
<evidence type="ECO:0000256" key="1">
    <source>
        <dbReference type="ARBA" id="ARBA00004323"/>
    </source>
</evidence>
<dbReference type="GO" id="GO:0000026">
    <property type="term" value="F:alpha-1,2-mannosyltransferase activity"/>
    <property type="evidence" value="ECO:0007669"/>
    <property type="project" value="TreeGrafter"/>
</dbReference>
<accession>A0A9P9FME2</accession>
<keyword evidence="5" id="KW-0812">Transmembrane</keyword>
<dbReference type="GO" id="GO:0046354">
    <property type="term" value="P:mannan biosynthetic process"/>
    <property type="evidence" value="ECO:0007669"/>
    <property type="project" value="TreeGrafter"/>
</dbReference>
<dbReference type="Proteomes" id="UP000738349">
    <property type="component" value="Unassembled WGS sequence"/>
</dbReference>